<keyword evidence="7 14" id="KW-0645">Protease</keyword>
<dbReference type="GO" id="GO:0098552">
    <property type="term" value="C:side of membrane"/>
    <property type="evidence" value="ECO:0007669"/>
    <property type="project" value="UniProtKB-KW"/>
</dbReference>
<reference evidence="15" key="2">
    <citation type="submission" date="2023-05" db="EMBL/GenBank/DDBJ databases">
        <authorList>
            <consortium name="Lawrence Berkeley National Laboratory"/>
            <person name="Steindorff A."/>
            <person name="Hensen N."/>
            <person name="Bonometti L."/>
            <person name="Westerberg I."/>
            <person name="Brannstrom I.O."/>
            <person name="Guillou S."/>
            <person name="Cros-Aarteil S."/>
            <person name="Calhoun S."/>
            <person name="Haridas S."/>
            <person name="Kuo A."/>
            <person name="Mondo S."/>
            <person name="Pangilinan J."/>
            <person name="Riley R."/>
            <person name="Labutti K."/>
            <person name="Andreopoulos B."/>
            <person name="Lipzen A."/>
            <person name="Chen C."/>
            <person name="Yanf M."/>
            <person name="Daum C."/>
            <person name="Ng V."/>
            <person name="Clum A."/>
            <person name="Ohm R."/>
            <person name="Martin F."/>
            <person name="Silar P."/>
            <person name="Natvig D."/>
            <person name="Lalanne C."/>
            <person name="Gautier V."/>
            <person name="Ament-Velasquez S.L."/>
            <person name="Kruys A."/>
            <person name="Hutchinson M.I."/>
            <person name="Powell A.J."/>
            <person name="Barry K."/>
            <person name="Miller A.N."/>
            <person name="Grigoriev I.V."/>
            <person name="Debuchy R."/>
            <person name="Gladieux P."/>
            <person name="Thoren M.H."/>
            <person name="Johannesson H."/>
        </authorList>
    </citation>
    <scope>NUCLEOTIDE SEQUENCE</scope>
    <source>
        <strain evidence="15">CBS 990.96</strain>
    </source>
</reference>
<comment type="subcellular location">
    <subcellularLocation>
        <location evidence="2">Cell membrane</location>
        <topology evidence="2">Lipid-anchor</topology>
        <topology evidence="2">GPI-anchor</topology>
    </subcellularLocation>
</comment>
<dbReference type="GO" id="GO:0005886">
    <property type="term" value="C:plasma membrane"/>
    <property type="evidence" value="ECO:0007669"/>
    <property type="project" value="UniProtKB-SubCell"/>
</dbReference>
<dbReference type="SUPFAM" id="SSF53474">
    <property type="entry name" value="alpha/beta-Hydrolases"/>
    <property type="match status" value="1"/>
</dbReference>
<dbReference type="InterPro" id="IPR033124">
    <property type="entry name" value="Ser_caboxypep_his_AS"/>
</dbReference>
<gene>
    <name evidence="15" type="ORF">QBC38DRAFT_540386</name>
</gene>
<organism evidence="15 16">
    <name type="scientific">Podospora fimiseda</name>
    <dbReference type="NCBI Taxonomy" id="252190"/>
    <lineage>
        <taxon>Eukaryota</taxon>
        <taxon>Fungi</taxon>
        <taxon>Dikarya</taxon>
        <taxon>Ascomycota</taxon>
        <taxon>Pezizomycotina</taxon>
        <taxon>Sordariomycetes</taxon>
        <taxon>Sordariomycetidae</taxon>
        <taxon>Sordariales</taxon>
        <taxon>Podosporaceae</taxon>
        <taxon>Podospora</taxon>
    </lineage>
</organism>
<dbReference type="GO" id="GO:0006508">
    <property type="term" value="P:proteolysis"/>
    <property type="evidence" value="ECO:0007669"/>
    <property type="project" value="UniProtKB-KW"/>
</dbReference>
<dbReference type="PANTHER" id="PTHR11802:SF189">
    <property type="entry name" value="CARBOXYPEPTIDASE"/>
    <property type="match status" value="1"/>
</dbReference>
<dbReference type="PRINTS" id="PR00724">
    <property type="entry name" value="CRBOXYPTASEC"/>
</dbReference>
<keyword evidence="5" id="KW-0472">Membrane</keyword>
<evidence type="ECO:0000256" key="11">
    <source>
        <dbReference type="ARBA" id="ARBA00023180"/>
    </source>
</evidence>
<dbReference type="GO" id="GO:0000324">
    <property type="term" value="C:fungal-type vacuole"/>
    <property type="evidence" value="ECO:0007669"/>
    <property type="project" value="TreeGrafter"/>
</dbReference>
<dbReference type="InterPro" id="IPR018202">
    <property type="entry name" value="Ser_caboxypep_ser_AS"/>
</dbReference>
<name>A0AAN6YM14_9PEZI</name>
<evidence type="ECO:0000256" key="10">
    <source>
        <dbReference type="ARBA" id="ARBA00023026"/>
    </source>
</evidence>
<dbReference type="Gene3D" id="3.40.50.1820">
    <property type="entry name" value="alpha/beta hydrolase"/>
    <property type="match status" value="2"/>
</dbReference>
<comment type="function">
    <text evidence="13">Extracellular serine carboxypeptidase that contributes to pathogenicity.</text>
</comment>
<keyword evidence="4" id="KW-1003">Cell membrane</keyword>
<feature type="chain" id="PRO_5042662534" description="Carboxypeptidase" evidence="14">
    <location>
        <begin position="19"/>
        <end position="543"/>
    </location>
</feature>
<dbReference type="EMBL" id="MU865625">
    <property type="protein sequence ID" value="KAK4220858.1"/>
    <property type="molecule type" value="Genomic_DNA"/>
</dbReference>
<keyword evidence="10" id="KW-0843">Virulence</keyword>
<dbReference type="Pfam" id="PF00450">
    <property type="entry name" value="Peptidase_S10"/>
    <property type="match status" value="2"/>
</dbReference>
<evidence type="ECO:0000256" key="3">
    <source>
        <dbReference type="ARBA" id="ARBA00009431"/>
    </source>
</evidence>
<evidence type="ECO:0000313" key="16">
    <source>
        <dbReference type="Proteomes" id="UP001301958"/>
    </source>
</evidence>
<proteinExistence type="inferred from homology"/>
<evidence type="ECO:0000256" key="1">
    <source>
        <dbReference type="ARBA" id="ARBA00001003"/>
    </source>
</evidence>
<evidence type="ECO:0000256" key="14">
    <source>
        <dbReference type="RuleBase" id="RU361156"/>
    </source>
</evidence>
<dbReference type="GO" id="GO:0004185">
    <property type="term" value="F:serine-type carboxypeptidase activity"/>
    <property type="evidence" value="ECO:0007669"/>
    <property type="project" value="UniProtKB-UniRule"/>
</dbReference>
<evidence type="ECO:0000256" key="6">
    <source>
        <dbReference type="ARBA" id="ARBA00022645"/>
    </source>
</evidence>
<dbReference type="PANTHER" id="PTHR11802">
    <property type="entry name" value="SERINE PROTEASE FAMILY S10 SERINE CARBOXYPEPTIDASE"/>
    <property type="match status" value="1"/>
</dbReference>
<keyword evidence="5" id="KW-0336">GPI-anchor</keyword>
<accession>A0AAN6YM14</accession>
<dbReference type="Proteomes" id="UP001301958">
    <property type="component" value="Unassembled WGS sequence"/>
</dbReference>
<evidence type="ECO:0000256" key="7">
    <source>
        <dbReference type="ARBA" id="ARBA00022670"/>
    </source>
</evidence>
<dbReference type="InterPro" id="IPR001563">
    <property type="entry name" value="Peptidase_S10"/>
</dbReference>
<protein>
    <recommendedName>
        <fullName evidence="14">Carboxypeptidase</fullName>
        <ecNumber evidence="14">3.4.16.-</ecNumber>
    </recommendedName>
</protein>
<evidence type="ECO:0000313" key="15">
    <source>
        <dbReference type="EMBL" id="KAK4220858.1"/>
    </source>
</evidence>
<dbReference type="PROSITE" id="PS00131">
    <property type="entry name" value="CARBOXYPEPT_SER_SER"/>
    <property type="match status" value="1"/>
</dbReference>
<reference evidence="15" key="1">
    <citation type="journal article" date="2023" name="Mol. Phylogenet. Evol.">
        <title>Genome-scale phylogeny and comparative genomics of the fungal order Sordariales.</title>
        <authorList>
            <person name="Hensen N."/>
            <person name="Bonometti L."/>
            <person name="Westerberg I."/>
            <person name="Brannstrom I.O."/>
            <person name="Guillou S."/>
            <person name="Cros-Aarteil S."/>
            <person name="Calhoun S."/>
            <person name="Haridas S."/>
            <person name="Kuo A."/>
            <person name="Mondo S."/>
            <person name="Pangilinan J."/>
            <person name="Riley R."/>
            <person name="LaButti K."/>
            <person name="Andreopoulos B."/>
            <person name="Lipzen A."/>
            <person name="Chen C."/>
            <person name="Yan M."/>
            <person name="Daum C."/>
            <person name="Ng V."/>
            <person name="Clum A."/>
            <person name="Steindorff A."/>
            <person name="Ohm R.A."/>
            <person name="Martin F."/>
            <person name="Silar P."/>
            <person name="Natvig D.O."/>
            <person name="Lalanne C."/>
            <person name="Gautier V."/>
            <person name="Ament-Velasquez S.L."/>
            <person name="Kruys A."/>
            <person name="Hutchinson M.I."/>
            <person name="Powell A.J."/>
            <person name="Barry K."/>
            <person name="Miller A.N."/>
            <person name="Grigoriev I.V."/>
            <person name="Debuchy R."/>
            <person name="Gladieux P."/>
            <person name="Hiltunen Thoren M."/>
            <person name="Johannesson H."/>
        </authorList>
    </citation>
    <scope>NUCLEOTIDE SEQUENCE</scope>
    <source>
        <strain evidence="15">CBS 990.96</strain>
    </source>
</reference>
<evidence type="ECO:0000256" key="5">
    <source>
        <dbReference type="ARBA" id="ARBA00022622"/>
    </source>
</evidence>
<keyword evidence="6 14" id="KW-0121">Carboxypeptidase</keyword>
<dbReference type="PROSITE" id="PS00560">
    <property type="entry name" value="CARBOXYPEPT_SER_HIS"/>
    <property type="match status" value="1"/>
</dbReference>
<sequence length="543" mass="60023">MLLTLLGTLGLLIQPVHSTLLHSHNLNTVRSLLDRQITPSYKENHLCETTPNVKSDTGYINIPANSTPNQPYHIHTFFWFFESRKDPANALLSLWLQGGPGAPSIPASLGENGPCRVTPDFKKTELKPWSWNNEVNMLHIDQPAQTGFSYDRLIEGIVDETNLPYVVTPVDQLQSLPELNSTMLLGTFPSQDVNMTANTTTQAARAAWEFMQIWMREFPVYKPENNKFSIWSESYGGHYGPTFADFFLSQTQKVPGSIPLELDTVGIVNGCIDVLTQMPSYPTMTFNNTYGVQSINETEYNAAMESFPQCEQLVENCRALANQKDDPSGTGAVEEANQACAGATVFCFSKMWLVNTAFVETGDFVLGRNLAALGELLDKGVKVALMYGDRDYQCNWYGGEAISLAINSTKFSLNLHKASYAPIQTNSTYIGGFARQAGNLSFSRVFDAGHEVPWYQPETAYGIFQRVMSNTDVSTGARSTVGKKGKCYVAPGLASVADVKNKLPAQEKSECYLWDVLQTCTEEQTEMLGNGTAVMRDFVLVGP</sequence>
<evidence type="ECO:0000256" key="9">
    <source>
        <dbReference type="ARBA" id="ARBA00022801"/>
    </source>
</evidence>
<comment type="caution">
    <text evidence="15">The sequence shown here is derived from an EMBL/GenBank/DDBJ whole genome shotgun (WGS) entry which is preliminary data.</text>
</comment>
<keyword evidence="11" id="KW-0325">Glycoprotein</keyword>
<dbReference type="AlphaFoldDB" id="A0AAN6YM14"/>
<keyword evidence="12" id="KW-0449">Lipoprotein</keyword>
<keyword evidence="16" id="KW-1185">Reference proteome</keyword>
<comment type="similarity">
    <text evidence="3 14">Belongs to the peptidase S10 family.</text>
</comment>
<keyword evidence="9 14" id="KW-0378">Hydrolase</keyword>
<evidence type="ECO:0000256" key="13">
    <source>
        <dbReference type="ARBA" id="ARBA00037356"/>
    </source>
</evidence>
<evidence type="ECO:0000256" key="4">
    <source>
        <dbReference type="ARBA" id="ARBA00022475"/>
    </source>
</evidence>
<evidence type="ECO:0000256" key="2">
    <source>
        <dbReference type="ARBA" id="ARBA00004609"/>
    </source>
</evidence>
<dbReference type="InterPro" id="IPR029058">
    <property type="entry name" value="AB_hydrolase_fold"/>
</dbReference>
<evidence type="ECO:0000256" key="8">
    <source>
        <dbReference type="ARBA" id="ARBA00022729"/>
    </source>
</evidence>
<dbReference type="EC" id="3.4.16.-" evidence="14"/>
<keyword evidence="8 14" id="KW-0732">Signal</keyword>
<evidence type="ECO:0000256" key="12">
    <source>
        <dbReference type="ARBA" id="ARBA00023288"/>
    </source>
</evidence>
<feature type="signal peptide" evidence="14">
    <location>
        <begin position="1"/>
        <end position="18"/>
    </location>
</feature>
<comment type="catalytic activity">
    <reaction evidence="1">
        <text>Preferential release of a C-terminal arginine or lysine residue.</text>
        <dbReference type="EC" id="3.4.16.6"/>
    </reaction>
</comment>